<dbReference type="AlphaFoldDB" id="A0A0C2W0V6"/>
<reference evidence="2" key="2">
    <citation type="submission" date="2015-01" db="EMBL/GenBank/DDBJ databases">
        <title>Evolutionary Origins and Diversification of the Mycorrhizal Mutualists.</title>
        <authorList>
            <consortium name="DOE Joint Genome Institute"/>
            <consortium name="Mycorrhizal Genomics Consortium"/>
            <person name="Kohler A."/>
            <person name="Kuo A."/>
            <person name="Nagy L.G."/>
            <person name="Floudas D."/>
            <person name="Copeland A."/>
            <person name="Barry K.W."/>
            <person name="Cichocki N."/>
            <person name="Veneault-Fourrey C."/>
            <person name="LaButti K."/>
            <person name="Lindquist E.A."/>
            <person name="Lipzen A."/>
            <person name="Lundell T."/>
            <person name="Morin E."/>
            <person name="Murat C."/>
            <person name="Riley R."/>
            <person name="Ohm R."/>
            <person name="Sun H."/>
            <person name="Tunlid A."/>
            <person name="Henrissat B."/>
            <person name="Grigoriev I.V."/>
            <person name="Hibbett D.S."/>
            <person name="Martin F."/>
        </authorList>
    </citation>
    <scope>NUCLEOTIDE SEQUENCE [LARGE SCALE GENOMIC DNA]</scope>
    <source>
        <strain evidence="2">MAFF 305830</strain>
    </source>
</reference>
<dbReference type="HOGENOM" id="CLU_624324_0_0_1"/>
<organism evidence="1 2">
    <name type="scientific">Serendipita vermifera MAFF 305830</name>
    <dbReference type="NCBI Taxonomy" id="933852"/>
    <lineage>
        <taxon>Eukaryota</taxon>
        <taxon>Fungi</taxon>
        <taxon>Dikarya</taxon>
        <taxon>Basidiomycota</taxon>
        <taxon>Agaricomycotina</taxon>
        <taxon>Agaricomycetes</taxon>
        <taxon>Sebacinales</taxon>
        <taxon>Serendipitaceae</taxon>
        <taxon>Serendipita</taxon>
    </lineage>
</organism>
<gene>
    <name evidence="1" type="ORF">M408DRAFT_30628</name>
</gene>
<sequence length="439" mass="51261">MPLMWRKILFEMYQGSKTTWTDRVPERLKWQLSMTGTISLDIAWYADESTHQSIIVNMYALITNYAPINRWRSLRYDHANPFPRIRDLDIAPMGERFDLLEFLYTERGYLESTLARSLDRSALCLREWHISDWYGSEPDVDEEEQGKYGNTIMLPDLQARITTFKNDGCDDRHLRGGLKNVTHLIGSTQEYLRLLPALTHATLFEYNLEELGNFQMVFINLVSLELHLERECEPGDMQTIQLPKLQHLMISWEHQHAKAPIAWMVMPLLRRLEFSFNLHFIPDNCMDIGLWNFFHAPKESHYQSDPSTLVFDIPLKLDVVKKALHHSLSTRELTITLDQDERAQDETVASLFTQGVKDGKFVESAEGVYCPHLTSLCIRLPWERNDLGRWVRCAWKIVKARNHDMFEGVRVQWSDSSESVVLKEHILSMPAWEHLAIGD</sequence>
<evidence type="ECO:0000313" key="2">
    <source>
        <dbReference type="Proteomes" id="UP000054097"/>
    </source>
</evidence>
<protein>
    <submittedName>
        <fullName evidence="1">Uncharacterized protein</fullName>
    </submittedName>
</protein>
<reference evidence="1 2" key="1">
    <citation type="submission" date="2014-04" db="EMBL/GenBank/DDBJ databases">
        <authorList>
            <consortium name="DOE Joint Genome Institute"/>
            <person name="Kuo A."/>
            <person name="Zuccaro A."/>
            <person name="Kohler A."/>
            <person name="Nagy L.G."/>
            <person name="Floudas D."/>
            <person name="Copeland A."/>
            <person name="Barry K.W."/>
            <person name="Cichocki N."/>
            <person name="Veneault-Fourrey C."/>
            <person name="LaButti K."/>
            <person name="Lindquist E.A."/>
            <person name="Lipzen A."/>
            <person name="Lundell T."/>
            <person name="Morin E."/>
            <person name="Murat C."/>
            <person name="Sun H."/>
            <person name="Tunlid A."/>
            <person name="Henrissat B."/>
            <person name="Grigoriev I.V."/>
            <person name="Hibbett D.S."/>
            <person name="Martin F."/>
            <person name="Nordberg H.P."/>
            <person name="Cantor M.N."/>
            <person name="Hua S.X."/>
        </authorList>
    </citation>
    <scope>NUCLEOTIDE SEQUENCE [LARGE SCALE GENOMIC DNA]</scope>
    <source>
        <strain evidence="1 2">MAFF 305830</strain>
    </source>
</reference>
<accession>A0A0C2W0V6</accession>
<keyword evidence="2" id="KW-1185">Reference proteome</keyword>
<dbReference type="EMBL" id="KN824472">
    <property type="protein sequence ID" value="KIM20123.1"/>
    <property type="molecule type" value="Genomic_DNA"/>
</dbReference>
<proteinExistence type="predicted"/>
<name>A0A0C2W0V6_SERVB</name>
<evidence type="ECO:0000313" key="1">
    <source>
        <dbReference type="EMBL" id="KIM20123.1"/>
    </source>
</evidence>
<dbReference type="Proteomes" id="UP000054097">
    <property type="component" value="Unassembled WGS sequence"/>
</dbReference>